<proteinExistence type="predicted"/>
<evidence type="ECO:0000256" key="1">
    <source>
        <dbReference type="ARBA" id="ARBA00022679"/>
    </source>
</evidence>
<dbReference type="SUPFAM" id="SSF53448">
    <property type="entry name" value="Nucleotide-diphospho-sugar transferases"/>
    <property type="match status" value="1"/>
</dbReference>
<dbReference type="InterPro" id="IPR029044">
    <property type="entry name" value="Nucleotide-diphossugar_trans"/>
</dbReference>
<dbReference type="InterPro" id="IPR005835">
    <property type="entry name" value="NTP_transferase_dom"/>
</dbReference>
<dbReference type="AlphaFoldDB" id="A0A3B0YFM1"/>
<dbReference type="InterPro" id="IPR050065">
    <property type="entry name" value="GlmU-like"/>
</dbReference>
<dbReference type="InterPro" id="IPR054790">
    <property type="entry name" value="MurU"/>
</dbReference>
<sequence>MRPLTDTTPKPLIMAGRRRLIEHHLYHLARAGFSDVVINVAWLGQQIMHTLGNGEKYHLNIAYCDEGDKALETGGGIFNALPLLGDTFLVVNGDVWTDYPFERLGDRLGERLGGMDVQDKAHLVLVNNPEHNPQGDFALCEGRLSDAVSEKYTYSGIGLYTRAFFEAADNTAFPLAPMIRAYISENKIGGELYQGRWMDIGTQQRLDELVEHLGCS</sequence>
<keyword evidence="1 4" id="KW-0808">Transferase</keyword>
<dbReference type="PANTHER" id="PTHR43584">
    <property type="entry name" value="NUCLEOTIDYL TRANSFERASE"/>
    <property type="match status" value="1"/>
</dbReference>
<feature type="domain" description="Nucleotidyl transferase" evidence="3">
    <location>
        <begin position="1"/>
        <end position="104"/>
    </location>
</feature>
<dbReference type="Gene3D" id="3.90.550.10">
    <property type="entry name" value="Spore Coat Polysaccharide Biosynthesis Protein SpsA, Chain A"/>
    <property type="match status" value="1"/>
</dbReference>
<reference evidence="4" key="1">
    <citation type="submission" date="2018-06" db="EMBL/GenBank/DDBJ databases">
        <authorList>
            <person name="Zhirakovskaya E."/>
        </authorList>
    </citation>
    <scope>NUCLEOTIDE SEQUENCE</scope>
</reference>
<dbReference type="EMBL" id="UOFJ01000281">
    <property type="protein sequence ID" value="VAW67584.1"/>
    <property type="molecule type" value="Genomic_DNA"/>
</dbReference>
<name>A0A3B0YFM1_9ZZZZ</name>
<protein>
    <submittedName>
        <fullName evidence="4">Glucose-1-phosphate thymidylyltransferase</fullName>
        <ecNumber evidence="4">2.7.7.24</ecNumber>
    </submittedName>
</protein>
<keyword evidence="2 4" id="KW-0548">Nucleotidyltransferase</keyword>
<evidence type="ECO:0000259" key="3">
    <source>
        <dbReference type="Pfam" id="PF00483"/>
    </source>
</evidence>
<dbReference type="PANTHER" id="PTHR43584:SF8">
    <property type="entry name" value="N-ACETYLMURAMATE ALPHA-1-PHOSPHATE URIDYLYLTRANSFERASE"/>
    <property type="match status" value="1"/>
</dbReference>
<dbReference type="EC" id="2.7.7.24" evidence="4"/>
<dbReference type="CDD" id="cd06422">
    <property type="entry name" value="NTP_transferase_like_1"/>
    <property type="match status" value="1"/>
</dbReference>
<organism evidence="4">
    <name type="scientific">hydrothermal vent metagenome</name>
    <dbReference type="NCBI Taxonomy" id="652676"/>
    <lineage>
        <taxon>unclassified sequences</taxon>
        <taxon>metagenomes</taxon>
        <taxon>ecological metagenomes</taxon>
    </lineage>
</organism>
<dbReference type="GO" id="GO:0008879">
    <property type="term" value="F:glucose-1-phosphate thymidylyltransferase activity"/>
    <property type="evidence" value="ECO:0007669"/>
    <property type="project" value="UniProtKB-EC"/>
</dbReference>
<dbReference type="NCBIfam" id="NF045761">
    <property type="entry name" value="NAMPUrTaseMurU"/>
    <property type="match status" value="1"/>
</dbReference>
<dbReference type="Pfam" id="PF00483">
    <property type="entry name" value="NTP_transferase"/>
    <property type="match status" value="1"/>
</dbReference>
<gene>
    <name evidence="4" type="ORF">MNBD_GAMMA10-3378</name>
</gene>
<evidence type="ECO:0000256" key="2">
    <source>
        <dbReference type="ARBA" id="ARBA00022695"/>
    </source>
</evidence>
<evidence type="ECO:0000313" key="4">
    <source>
        <dbReference type="EMBL" id="VAW67584.1"/>
    </source>
</evidence>
<accession>A0A3B0YFM1</accession>